<reference evidence="2 3" key="1">
    <citation type="submission" date="2022-11" db="EMBL/GenBank/DDBJ databases">
        <title>Spartinivicinus poritis sp. nov., isolated from scleractinian coral Porites lutea.</title>
        <authorList>
            <person name="Zhang G."/>
            <person name="Cai L."/>
            <person name="Wei Q."/>
        </authorList>
    </citation>
    <scope>NUCLEOTIDE SEQUENCE [LARGE SCALE GENOMIC DNA]</scope>
    <source>
        <strain evidence="2 3">A2-2</strain>
    </source>
</reference>
<dbReference type="EMBL" id="JAPMOU010000009">
    <property type="protein sequence ID" value="MDE1462180.1"/>
    <property type="molecule type" value="Genomic_DNA"/>
</dbReference>
<dbReference type="Proteomes" id="UP001528823">
    <property type="component" value="Unassembled WGS sequence"/>
</dbReference>
<keyword evidence="3" id="KW-1185">Reference proteome</keyword>
<sequence length="188" mass="21913">MMNVPNYLTLLDFINQLFNNQKTESVDLSAEQQTLVNWAQRVNLLKIQLTGKVVSVELKQMLMKELDELLTIFAKLNQKKPNDEKLTEFKTLVDQFYQDLNELTHTLTNEVLKSQWKKSTAMWRGKDNNDQPKWLCDKDELDKNGETSSDPADSANDEKEGQKRASIGTYEEGEEYILLQELFDDDDW</sequence>
<evidence type="ECO:0000256" key="1">
    <source>
        <dbReference type="SAM" id="MobiDB-lite"/>
    </source>
</evidence>
<protein>
    <submittedName>
        <fullName evidence="2">Uncharacterized protein</fullName>
    </submittedName>
</protein>
<gene>
    <name evidence="2" type="ORF">ORQ98_09360</name>
</gene>
<accession>A0ABT5U7K3</accession>
<feature type="region of interest" description="Disordered" evidence="1">
    <location>
        <begin position="123"/>
        <end position="170"/>
    </location>
</feature>
<evidence type="ECO:0000313" key="3">
    <source>
        <dbReference type="Proteomes" id="UP001528823"/>
    </source>
</evidence>
<name>A0ABT5U7K3_9GAMM</name>
<comment type="caution">
    <text evidence="2">The sequence shown here is derived from an EMBL/GenBank/DDBJ whole genome shotgun (WGS) entry which is preliminary data.</text>
</comment>
<evidence type="ECO:0000313" key="2">
    <source>
        <dbReference type="EMBL" id="MDE1462180.1"/>
    </source>
</evidence>
<proteinExistence type="predicted"/>
<feature type="compositionally biased region" description="Basic and acidic residues" evidence="1">
    <location>
        <begin position="124"/>
        <end position="145"/>
    </location>
</feature>
<dbReference type="RefSeq" id="WP_274688539.1">
    <property type="nucleotide sequence ID" value="NZ_JAPMOU010000009.1"/>
</dbReference>
<organism evidence="2 3">
    <name type="scientific">Spartinivicinus poritis</name>
    <dbReference type="NCBI Taxonomy" id="2994640"/>
    <lineage>
        <taxon>Bacteria</taxon>
        <taxon>Pseudomonadati</taxon>
        <taxon>Pseudomonadota</taxon>
        <taxon>Gammaproteobacteria</taxon>
        <taxon>Oceanospirillales</taxon>
        <taxon>Zooshikellaceae</taxon>
        <taxon>Spartinivicinus</taxon>
    </lineage>
</organism>